<dbReference type="PANTHER" id="PTHR23033">
    <property type="entry name" value="BETA1,3-GALACTOSYLTRANSFERASE"/>
    <property type="match status" value="1"/>
</dbReference>
<evidence type="ECO:0000256" key="1">
    <source>
        <dbReference type="ARBA" id="ARBA00004606"/>
    </source>
</evidence>
<feature type="compositionally biased region" description="Basic and acidic residues" evidence="7">
    <location>
        <begin position="75"/>
        <end position="93"/>
    </location>
</feature>
<dbReference type="GO" id="GO:0016020">
    <property type="term" value="C:membrane"/>
    <property type="evidence" value="ECO:0007669"/>
    <property type="project" value="UniProtKB-SubCell"/>
</dbReference>
<evidence type="ECO:0000256" key="2">
    <source>
        <dbReference type="ARBA" id="ARBA00006462"/>
    </source>
</evidence>
<accession>A0A9P5BW19</accession>
<evidence type="ECO:0000256" key="7">
    <source>
        <dbReference type="SAM" id="MobiDB-lite"/>
    </source>
</evidence>
<evidence type="ECO:0000313" key="8">
    <source>
        <dbReference type="EMBL" id="KAF3032431.1"/>
    </source>
</evidence>
<keyword evidence="6" id="KW-0472">Membrane</keyword>
<comment type="subcellular location">
    <subcellularLocation>
        <location evidence="1">Membrane</location>
        <topology evidence="1">Single-pass type II membrane protein</topology>
    </subcellularLocation>
</comment>
<dbReference type="Proteomes" id="UP000758155">
    <property type="component" value="Unassembled WGS sequence"/>
</dbReference>
<feature type="compositionally biased region" description="Basic and acidic residues" evidence="7">
    <location>
        <begin position="510"/>
        <end position="541"/>
    </location>
</feature>
<evidence type="ECO:0000256" key="3">
    <source>
        <dbReference type="ARBA" id="ARBA00022692"/>
    </source>
</evidence>
<comment type="caution">
    <text evidence="8">The sequence shown here is derived from an EMBL/GenBank/DDBJ whole genome shotgun (WGS) entry which is preliminary data.</text>
</comment>
<evidence type="ECO:0000256" key="4">
    <source>
        <dbReference type="ARBA" id="ARBA00022968"/>
    </source>
</evidence>
<reference evidence="8" key="1">
    <citation type="submission" date="2019-04" db="EMBL/GenBank/DDBJ databases">
        <title>Sequencing of skin fungus with MAO and IRED activity.</title>
        <authorList>
            <person name="Marsaioli A.J."/>
            <person name="Bonatto J.M.C."/>
            <person name="Reis Junior O."/>
        </authorList>
    </citation>
    <scope>NUCLEOTIDE SEQUENCE</scope>
    <source>
        <strain evidence="8">28M1</strain>
    </source>
</reference>
<protein>
    <recommendedName>
        <fullName evidence="10">Glycosyltransferase family 31 protein</fullName>
    </recommendedName>
</protein>
<dbReference type="OrthoDB" id="414175at2759"/>
<feature type="region of interest" description="Disordered" evidence="7">
    <location>
        <begin position="64"/>
        <end position="136"/>
    </location>
</feature>
<evidence type="ECO:0008006" key="10">
    <source>
        <dbReference type="Google" id="ProtNLM"/>
    </source>
</evidence>
<feature type="region of interest" description="Disordered" evidence="7">
    <location>
        <begin position="482"/>
        <end position="541"/>
    </location>
</feature>
<keyword evidence="9" id="KW-1185">Reference proteome</keyword>
<feature type="compositionally biased region" description="Basic and acidic residues" evidence="7">
    <location>
        <begin position="115"/>
        <end position="129"/>
    </location>
</feature>
<dbReference type="PANTHER" id="PTHR23033:SF47">
    <property type="entry name" value="APPLE DOMAIN-CONTAINING PROTEIN-RELATED"/>
    <property type="match status" value="1"/>
</dbReference>
<organism evidence="8 9">
    <name type="scientific">Didymella heteroderae</name>
    <dbReference type="NCBI Taxonomy" id="1769908"/>
    <lineage>
        <taxon>Eukaryota</taxon>
        <taxon>Fungi</taxon>
        <taxon>Dikarya</taxon>
        <taxon>Ascomycota</taxon>
        <taxon>Pezizomycotina</taxon>
        <taxon>Dothideomycetes</taxon>
        <taxon>Pleosporomycetidae</taxon>
        <taxon>Pleosporales</taxon>
        <taxon>Pleosporineae</taxon>
        <taxon>Didymellaceae</taxon>
        <taxon>Didymella</taxon>
    </lineage>
</organism>
<dbReference type="AlphaFoldDB" id="A0A9P5BW19"/>
<sequence length="634" mass="71524">MRSLFTPSRVIVVIITFSLVSFLWTFGLPRQLAEPSSPIIKHPADEAKLHDPIAPTPIVHISHATVPKAKPTPPSHEDRPKESADHRWDDKTRKAGHSAGKTPLPGPQSSGAAGHNDDGGRWEDKERSKAGGKTLGVVSASVSPEPILELISSTNTTTATATPVSTAPPYRHTAAPVKGFCKDVKNAQDVMVIVKTSKAEAYDKLSGHLQGLLSCVPNFAIFSDHDGEIDGIPIHDALHEINSETKQNNGEFREYMIIQADPEYKPDAKKTKDLDKWKILPMVYKAYQMNPHARFYAFIEADTGLSWTNLLQWVARLDYRIPYYSGAQTFINHVQFAQRGPGILLSQGAMRRYAKSYEERWSTEWQKRIGKECCGDYILATALNDAHVELYTSWPLMQGEQPNTLDYTSKQWCAPAITWHNMDDAALSKSWELQKKWTDKHGWEKPYLHKDAFEEYVLPHITMQLDNWDNLGSDTKIIANEGRQKELKGGKDDERAAKEKLEKAASSSSYKRDEKSGLKTDNGKDTSKDHQNDDKKEEEAKETIDWAAIGTMVKDGADNPKSCAHVCQEVDDCLQWRYTNKGDGECHLSKVIKLGRKTENKGDSQVWTSGWMVDRIKETTKKWECKEVAWRFYQ</sequence>
<evidence type="ECO:0000256" key="5">
    <source>
        <dbReference type="ARBA" id="ARBA00022989"/>
    </source>
</evidence>
<proteinExistence type="inferred from homology"/>
<name>A0A9P5BW19_9PLEO</name>
<dbReference type="Gene3D" id="3.90.550.50">
    <property type="match status" value="1"/>
</dbReference>
<gene>
    <name evidence="8" type="ORF">E8E12_002492</name>
</gene>
<feature type="compositionally biased region" description="Basic and acidic residues" evidence="7">
    <location>
        <begin position="482"/>
        <end position="503"/>
    </location>
</feature>
<keyword evidence="5" id="KW-1133">Transmembrane helix</keyword>
<comment type="similarity">
    <text evidence="2">Belongs to the glycosyltransferase 31 family. Beta3-Gal-T subfamily.</text>
</comment>
<dbReference type="InterPro" id="IPR026050">
    <property type="entry name" value="C1GALT1/C1GALT1_chp1"/>
</dbReference>
<keyword evidence="3" id="KW-0812">Transmembrane</keyword>
<evidence type="ECO:0000256" key="6">
    <source>
        <dbReference type="ARBA" id="ARBA00023136"/>
    </source>
</evidence>
<keyword evidence="4" id="KW-0735">Signal-anchor</keyword>
<evidence type="ECO:0000313" key="9">
    <source>
        <dbReference type="Proteomes" id="UP000758155"/>
    </source>
</evidence>
<dbReference type="EMBL" id="SWKV01000101">
    <property type="protein sequence ID" value="KAF3032431.1"/>
    <property type="molecule type" value="Genomic_DNA"/>
</dbReference>